<evidence type="ECO:0000256" key="14">
    <source>
        <dbReference type="ARBA" id="ARBA00047545"/>
    </source>
</evidence>
<dbReference type="Gene3D" id="2.170.270.10">
    <property type="entry name" value="SET domain"/>
    <property type="match status" value="1"/>
</dbReference>
<feature type="compositionally biased region" description="Acidic residues" evidence="15">
    <location>
        <begin position="789"/>
        <end position="808"/>
    </location>
</feature>
<feature type="compositionally biased region" description="Polar residues" evidence="15">
    <location>
        <begin position="820"/>
        <end position="837"/>
    </location>
</feature>
<dbReference type="InterPro" id="IPR044437">
    <property type="entry name" value="SETD2/Set2_SET"/>
</dbReference>
<keyword evidence="12" id="KW-0539">Nucleus</keyword>
<comment type="subcellular location">
    <subcellularLocation>
        <location evidence="2">Chromosome</location>
    </subcellularLocation>
    <subcellularLocation>
        <location evidence="1">Nucleus</location>
    </subcellularLocation>
</comment>
<evidence type="ECO:0000256" key="4">
    <source>
        <dbReference type="ARBA" id="ARBA00018028"/>
    </source>
</evidence>
<evidence type="ECO:0000256" key="5">
    <source>
        <dbReference type="ARBA" id="ARBA00022454"/>
    </source>
</evidence>
<name>A0A165PDP0_9APHY</name>
<feature type="region of interest" description="Disordered" evidence="15">
    <location>
        <begin position="590"/>
        <end position="627"/>
    </location>
</feature>
<sequence length="874" mass="97807">MDHADGATPGVKLEEDSLVKTDIDDLYDFDMDGASTSQSPSSELKQETASLKLEDDRPSTTPPVSSRGKPRSEPQLIGHLPSAEEEALRNFVQLESNHYQYGTLGRSREALESMTCECQYEHGVDDPDDACGSDCINRLTQVECLPDDCRCRSYCQNQRFQRREYAPIEIVQTEMKGFGLRAAEDLPKDAFIYEYLGDVVSQPTFLKRMRQYAEEGIRHFYFMMLQKDEFIDATKRGGIGRFANHSCNPNCYVAKWTVDQHVRMGIFANRNIKKNEELTFNYNVDRYGHDAQPCYCGEPNCVGFIGGKTQTDIAAMDDLYLDGMSLGISEEVAVLGLKGSKKRKSKKLDEDFIPTLKPLIEKDIPKVIQALRQTQSRKVLIKLLTRIKMTEDQPALRQLMRLRGFSVMTNILEDYSSDPEVLVLTIECMMTWPLIQRNKVEDSKVNVPVQVCAQSENTALAELAQKLLAQWDTLEYAYRIPKRLKGEGDEDDMLASSSTPFSRPLDPRPQKRARPDSFFVYEHEATKDDFKLRVPAPLPPPKDPVKEPEAPKPTPEPNQYLLAQQRERDVAAIIAKASAAAEAALAAAVAAPSADADKEKEEEERRRREAKEARRKKRKQLSQAEKEASKEKRLLKLIGAVVVKCMSKHRDQFDHDHFKKHAKEVRPAPFCVFLRVLTLLVSRSAFPCHTQLTHIIAEKEKKSSSYREGRLDALSDEKVVKIKKFAKEYIAKILRKMEKKRRESGGGPSSASTLQGTSASPSVMSPSLEGEGADADTEASLAATVADVMDLDGPDDGDDDMDMDDAEQTPEQASPLPESETPTSDSVGTPSSSTATAVSDPRLRHRKEECGWDPNSEKIAGRVRPVVVSAVSVS</sequence>
<organism evidence="19 20">
    <name type="scientific">Daedalea quercina L-15889</name>
    <dbReference type="NCBI Taxonomy" id="1314783"/>
    <lineage>
        <taxon>Eukaryota</taxon>
        <taxon>Fungi</taxon>
        <taxon>Dikarya</taxon>
        <taxon>Basidiomycota</taxon>
        <taxon>Agaricomycotina</taxon>
        <taxon>Agaricomycetes</taxon>
        <taxon>Polyporales</taxon>
        <taxon>Fomitopsis</taxon>
    </lineage>
</organism>
<dbReference type="InterPro" id="IPR003616">
    <property type="entry name" value="Post-SET_dom"/>
</dbReference>
<evidence type="ECO:0000256" key="7">
    <source>
        <dbReference type="ARBA" id="ARBA00022603"/>
    </source>
</evidence>
<proteinExistence type="predicted"/>
<dbReference type="GO" id="GO:0006355">
    <property type="term" value="P:regulation of DNA-templated transcription"/>
    <property type="evidence" value="ECO:0007669"/>
    <property type="project" value="InterPro"/>
</dbReference>
<dbReference type="OrthoDB" id="422362at2759"/>
<feature type="compositionally biased region" description="Polar residues" evidence="15">
    <location>
        <begin position="34"/>
        <end position="49"/>
    </location>
</feature>
<dbReference type="SMART" id="SM00317">
    <property type="entry name" value="SET"/>
    <property type="match status" value="1"/>
</dbReference>
<evidence type="ECO:0000259" key="17">
    <source>
        <dbReference type="PROSITE" id="PS50868"/>
    </source>
</evidence>
<evidence type="ECO:0000256" key="3">
    <source>
        <dbReference type="ARBA" id="ARBA00012178"/>
    </source>
</evidence>
<feature type="domain" description="SET" evidence="16">
    <location>
        <begin position="166"/>
        <end position="283"/>
    </location>
</feature>
<keyword evidence="7" id="KW-0489">Methyltransferase</keyword>
<dbReference type="CDD" id="cd19172">
    <property type="entry name" value="SET_SETD2"/>
    <property type="match status" value="1"/>
</dbReference>
<dbReference type="AlphaFoldDB" id="A0A165PDP0"/>
<feature type="region of interest" description="Disordered" evidence="15">
    <location>
        <begin position="789"/>
        <end position="856"/>
    </location>
</feature>
<feature type="compositionally biased region" description="Basic and acidic residues" evidence="15">
    <location>
        <begin position="846"/>
        <end position="856"/>
    </location>
</feature>
<dbReference type="PROSITE" id="PS51568">
    <property type="entry name" value="SAM_MT43_SET2_1"/>
    <property type="match status" value="1"/>
</dbReference>
<feature type="region of interest" description="Disordered" evidence="15">
    <location>
        <begin position="738"/>
        <end position="777"/>
    </location>
</feature>
<dbReference type="Pfam" id="PF17907">
    <property type="entry name" value="AWS"/>
    <property type="match status" value="1"/>
</dbReference>
<dbReference type="InterPro" id="IPR001214">
    <property type="entry name" value="SET_dom"/>
</dbReference>
<dbReference type="GO" id="GO:0005694">
    <property type="term" value="C:chromosome"/>
    <property type="evidence" value="ECO:0007669"/>
    <property type="project" value="UniProtKB-SubCell"/>
</dbReference>
<dbReference type="InterPro" id="IPR046341">
    <property type="entry name" value="SET_dom_sf"/>
</dbReference>
<keyword evidence="10" id="KW-0805">Transcription regulation</keyword>
<dbReference type="SMART" id="SM00508">
    <property type="entry name" value="PostSET"/>
    <property type="match status" value="1"/>
</dbReference>
<protein>
    <recommendedName>
        <fullName evidence="4">Histone-lysine N-methyltransferase, H3 lysine-36 specific</fullName>
        <ecNumber evidence="3">2.1.1.359</ecNumber>
    </recommendedName>
    <alternativeName>
        <fullName evidence="13">SET domain-containing protein 2</fullName>
    </alternativeName>
</protein>
<keyword evidence="5" id="KW-0158">Chromosome</keyword>
<feature type="domain" description="AWS" evidence="18">
    <location>
        <begin position="111"/>
        <end position="164"/>
    </location>
</feature>
<dbReference type="Proteomes" id="UP000076727">
    <property type="component" value="Unassembled WGS sequence"/>
</dbReference>
<evidence type="ECO:0000256" key="8">
    <source>
        <dbReference type="ARBA" id="ARBA00022679"/>
    </source>
</evidence>
<evidence type="ECO:0000313" key="20">
    <source>
        <dbReference type="Proteomes" id="UP000076727"/>
    </source>
</evidence>
<dbReference type="InterPro" id="IPR006560">
    <property type="entry name" value="AWS_dom"/>
</dbReference>
<keyword evidence="8" id="KW-0808">Transferase</keyword>
<dbReference type="GO" id="GO:0140955">
    <property type="term" value="F:histone H3K36 trimethyltransferase activity"/>
    <property type="evidence" value="ECO:0007669"/>
    <property type="project" value="UniProtKB-EC"/>
</dbReference>
<keyword evidence="20" id="KW-1185">Reference proteome</keyword>
<dbReference type="STRING" id="1314783.A0A165PDP0"/>
<evidence type="ECO:0000256" key="13">
    <source>
        <dbReference type="ARBA" id="ARBA00030091"/>
    </source>
</evidence>
<keyword evidence="6" id="KW-0678">Repressor</keyword>
<dbReference type="PROSITE" id="PS50868">
    <property type="entry name" value="POST_SET"/>
    <property type="match status" value="1"/>
</dbReference>
<evidence type="ECO:0000313" key="19">
    <source>
        <dbReference type="EMBL" id="KZT68078.1"/>
    </source>
</evidence>
<evidence type="ECO:0000259" key="16">
    <source>
        <dbReference type="PROSITE" id="PS50280"/>
    </source>
</evidence>
<dbReference type="EMBL" id="KV429070">
    <property type="protein sequence ID" value="KZT68078.1"/>
    <property type="molecule type" value="Genomic_DNA"/>
</dbReference>
<feature type="compositionally biased region" description="Basic and acidic residues" evidence="15">
    <location>
        <begin position="505"/>
        <end position="514"/>
    </location>
</feature>
<dbReference type="InterPro" id="IPR050777">
    <property type="entry name" value="SET2_Histone-Lys_MeTrsfase"/>
</dbReference>
<feature type="region of interest" description="Disordered" evidence="15">
    <location>
        <begin position="530"/>
        <end position="557"/>
    </location>
</feature>
<evidence type="ECO:0000256" key="11">
    <source>
        <dbReference type="ARBA" id="ARBA00023163"/>
    </source>
</evidence>
<evidence type="ECO:0000256" key="9">
    <source>
        <dbReference type="ARBA" id="ARBA00022691"/>
    </source>
</evidence>
<dbReference type="GO" id="GO:0005634">
    <property type="term" value="C:nucleus"/>
    <property type="evidence" value="ECO:0007669"/>
    <property type="project" value="UniProtKB-SubCell"/>
</dbReference>
<dbReference type="PANTHER" id="PTHR22884">
    <property type="entry name" value="SET DOMAIN PROTEINS"/>
    <property type="match status" value="1"/>
</dbReference>
<feature type="compositionally biased region" description="Basic and acidic residues" evidence="15">
    <location>
        <begin position="595"/>
        <end position="612"/>
    </location>
</feature>
<feature type="compositionally biased region" description="Polar residues" evidence="15">
    <location>
        <begin position="749"/>
        <end position="765"/>
    </location>
</feature>
<feature type="region of interest" description="Disordered" evidence="15">
    <location>
        <begin position="28"/>
        <end position="76"/>
    </location>
</feature>
<dbReference type="PROSITE" id="PS50280">
    <property type="entry name" value="SET"/>
    <property type="match status" value="1"/>
</dbReference>
<dbReference type="InterPro" id="IPR013257">
    <property type="entry name" value="SRI"/>
</dbReference>
<dbReference type="GO" id="GO:0032259">
    <property type="term" value="P:methylation"/>
    <property type="evidence" value="ECO:0007669"/>
    <property type="project" value="UniProtKB-KW"/>
</dbReference>
<evidence type="ECO:0000256" key="12">
    <source>
        <dbReference type="ARBA" id="ARBA00023242"/>
    </source>
</evidence>
<dbReference type="InterPro" id="IPR025788">
    <property type="entry name" value="Set2_fungi"/>
</dbReference>
<dbReference type="Gene3D" id="1.10.1740.100">
    <property type="entry name" value="Set2, Rpb1 interacting domain"/>
    <property type="match status" value="2"/>
</dbReference>
<dbReference type="InterPro" id="IPR038190">
    <property type="entry name" value="SRI_sf"/>
</dbReference>
<keyword evidence="9" id="KW-0949">S-adenosyl-L-methionine</keyword>
<dbReference type="SMART" id="SM00570">
    <property type="entry name" value="AWS"/>
    <property type="match status" value="1"/>
</dbReference>
<reference evidence="19 20" key="1">
    <citation type="journal article" date="2016" name="Mol. Biol. Evol.">
        <title>Comparative Genomics of Early-Diverging Mushroom-Forming Fungi Provides Insights into the Origins of Lignocellulose Decay Capabilities.</title>
        <authorList>
            <person name="Nagy L.G."/>
            <person name="Riley R."/>
            <person name="Tritt A."/>
            <person name="Adam C."/>
            <person name="Daum C."/>
            <person name="Floudas D."/>
            <person name="Sun H."/>
            <person name="Yadav J.S."/>
            <person name="Pangilinan J."/>
            <person name="Larsson K.H."/>
            <person name="Matsuura K."/>
            <person name="Barry K."/>
            <person name="Labutti K."/>
            <person name="Kuo R."/>
            <person name="Ohm R.A."/>
            <person name="Bhattacharya S.S."/>
            <person name="Shirouzu T."/>
            <person name="Yoshinaga Y."/>
            <person name="Martin F.M."/>
            <person name="Grigoriev I.V."/>
            <person name="Hibbett D.S."/>
        </authorList>
    </citation>
    <scope>NUCLEOTIDE SEQUENCE [LARGE SCALE GENOMIC DNA]</scope>
    <source>
        <strain evidence="19 20">L-15889</strain>
    </source>
</reference>
<evidence type="ECO:0000256" key="10">
    <source>
        <dbReference type="ARBA" id="ARBA00023015"/>
    </source>
</evidence>
<evidence type="ECO:0000259" key="18">
    <source>
        <dbReference type="PROSITE" id="PS51215"/>
    </source>
</evidence>
<dbReference type="Pfam" id="PF08236">
    <property type="entry name" value="SRI"/>
    <property type="match status" value="1"/>
</dbReference>
<evidence type="ECO:0000256" key="1">
    <source>
        <dbReference type="ARBA" id="ARBA00004123"/>
    </source>
</evidence>
<evidence type="ECO:0000256" key="6">
    <source>
        <dbReference type="ARBA" id="ARBA00022491"/>
    </source>
</evidence>
<evidence type="ECO:0000256" key="15">
    <source>
        <dbReference type="SAM" id="MobiDB-lite"/>
    </source>
</evidence>
<keyword evidence="11" id="KW-0804">Transcription</keyword>
<accession>A0A165PDP0</accession>
<feature type="domain" description="Post-SET" evidence="17">
    <location>
        <begin position="290"/>
        <end position="306"/>
    </location>
</feature>
<dbReference type="Pfam" id="PF00856">
    <property type="entry name" value="SET"/>
    <property type="match status" value="1"/>
</dbReference>
<feature type="region of interest" description="Disordered" evidence="15">
    <location>
        <begin position="487"/>
        <end position="514"/>
    </location>
</feature>
<evidence type="ECO:0000256" key="2">
    <source>
        <dbReference type="ARBA" id="ARBA00004286"/>
    </source>
</evidence>
<gene>
    <name evidence="19" type="ORF">DAEQUDRAFT_766652</name>
</gene>
<dbReference type="SUPFAM" id="SSF82199">
    <property type="entry name" value="SET domain"/>
    <property type="match status" value="1"/>
</dbReference>
<comment type="catalytic activity">
    <reaction evidence="14">
        <text>L-lysyl(36)-[histone H3] + 3 S-adenosyl-L-methionine = N(6),N(6),N(6)-trimethyl-L-lysyl(36)-[histone H3] + 3 S-adenosyl-L-homocysteine + 3 H(+)</text>
        <dbReference type="Rhea" id="RHEA:60324"/>
        <dbReference type="Rhea" id="RHEA-COMP:9785"/>
        <dbReference type="Rhea" id="RHEA-COMP:15536"/>
        <dbReference type="ChEBI" id="CHEBI:15378"/>
        <dbReference type="ChEBI" id="CHEBI:29969"/>
        <dbReference type="ChEBI" id="CHEBI:57856"/>
        <dbReference type="ChEBI" id="CHEBI:59789"/>
        <dbReference type="ChEBI" id="CHEBI:61961"/>
        <dbReference type="EC" id="2.1.1.359"/>
    </reaction>
</comment>
<dbReference type="EC" id="2.1.1.359" evidence="3"/>
<dbReference type="PROSITE" id="PS51215">
    <property type="entry name" value="AWS"/>
    <property type="match status" value="1"/>
</dbReference>